<evidence type="ECO:0000313" key="9">
    <source>
        <dbReference type="EMBL" id="MBC5709175.1"/>
    </source>
</evidence>
<dbReference type="EMBL" id="JACOPB010000006">
    <property type="protein sequence ID" value="MBC5709175.1"/>
    <property type="molecule type" value="Genomic_DNA"/>
</dbReference>
<evidence type="ECO:0000259" key="7">
    <source>
        <dbReference type="PROSITE" id="PS51898"/>
    </source>
</evidence>
<keyword evidence="4 6" id="KW-0238">DNA-binding</keyword>
<dbReference type="PANTHER" id="PTHR30349:SF41">
    <property type="entry name" value="INTEGRASE_RECOMBINASE PROTEIN MJ0367-RELATED"/>
    <property type="match status" value="1"/>
</dbReference>
<evidence type="ECO:0000256" key="5">
    <source>
        <dbReference type="ARBA" id="ARBA00023172"/>
    </source>
</evidence>
<keyword evidence="5" id="KW-0233">DNA recombination</keyword>
<keyword evidence="10" id="KW-1185">Reference proteome</keyword>
<feature type="domain" description="Core-binding (CB)" evidence="8">
    <location>
        <begin position="51"/>
        <end position="132"/>
    </location>
</feature>
<dbReference type="PROSITE" id="PS51898">
    <property type="entry name" value="TYR_RECOMBINASE"/>
    <property type="match status" value="1"/>
</dbReference>
<protein>
    <submittedName>
        <fullName evidence="9">Tyrosine-type recombinase/integrase</fullName>
    </submittedName>
</protein>
<proteinExistence type="inferred from homology"/>
<evidence type="ECO:0000256" key="6">
    <source>
        <dbReference type="PROSITE-ProRule" id="PRU01248"/>
    </source>
</evidence>
<name>A0ABR7H7K7_9FIRM</name>
<evidence type="ECO:0000256" key="1">
    <source>
        <dbReference type="ARBA" id="ARBA00003283"/>
    </source>
</evidence>
<accession>A0ABR7H7K7</accession>
<comment type="caution">
    <text evidence="9">The sequence shown here is derived from an EMBL/GenBank/DDBJ whole genome shotgun (WGS) entry which is preliminary data.</text>
</comment>
<comment type="function">
    <text evidence="1">Site-specific tyrosine recombinase, which acts by catalyzing the cutting and rejoining of the recombining DNA molecules.</text>
</comment>
<gene>
    <name evidence="9" type="ORF">H8S75_14550</name>
</gene>
<dbReference type="PROSITE" id="PS51900">
    <property type="entry name" value="CB"/>
    <property type="match status" value="1"/>
</dbReference>
<dbReference type="InterPro" id="IPR004107">
    <property type="entry name" value="Integrase_SAM-like_N"/>
</dbReference>
<feature type="domain" description="Tyr recombinase" evidence="7">
    <location>
        <begin position="153"/>
        <end position="346"/>
    </location>
</feature>
<evidence type="ECO:0000256" key="2">
    <source>
        <dbReference type="ARBA" id="ARBA00008857"/>
    </source>
</evidence>
<sequence length="350" mass="40720">MTEKDRVMDKIMIAMQPHLAAMQYEVLDKVLKKEFYSIDVTAMETLPSTELDTNEYIIQLFKAKKAPKLSVKTAEFYLTSISNFVVYVNKNLLRVTDKDVDFYLNYYESRGNAAVTVNNERRNISAFFTWMRKYGLITTNPVENVEIRKEVQKPVDHLNIQEVEQLREEGCSTSRNRAIFEYLRSTGCRVGEVPLVKIKDIDWSTGMIVIYAPKQKKYRTVILDEVSQFYIKKYLASRKDLKNDLYRCMGMDGRINIDKPLFPIRCNPDKPIDEEGIRGLVSGIRRRAHMDRRVYPHLMRKTLGMQLRKNNCPESLIMDILGDTSGSVVRKHYSANTDDQLRQAHQLYGS</sequence>
<evidence type="ECO:0000256" key="3">
    <source>
        <dbReference type="ARBA" id="ARBA00022908"/>
    </source>
</evidence>
<dbReference type="InterPro" id="IPR010998">
    <property type="entry name" value="Integrase_recombinase_N"/>
</dbReference>
<dbReference type="InterPro" id="IPR013762">
    <property type="entry name" value="Integrase-like_cat_sf"/>
</dbReference>
<evidence type="ECO:0000313" key="10">
    <source>
        <dbReference type="Proteomes" id="UP000634672"/>
    </source>
</evidence>
<dbReference type="CDD" id="cd00397">
    <property type="entry name" value="DNA_BRE_C"/>
    <property type="match status" value="1"/>
</dbReference>
<dbReference type="InterPro" id="IPR050090">
    <property type="entry name" value="Tyrosine_recombinase_XerCD"/>
</dbReference>
<comment type="similarity">
    <text evidence="2">Belongs to the 'phage' integrase family.</text>
</comment>
<dbReference type="Gene3D" id="1.10.150.130">
    <property type="match status" value="1"/>
</dbReference>
<dbReference type="InterPro" id="IPR044068">
    <property type="entry name" value="CB"/>
</dbReference>
<evidence type="ECO:0000256" key="4">
    <source>
        <dbReference type="ARBA" id="ARBA00023125"/>
    </source>
</evidence>
<organism evidence="9 10">
    <name type="scientific">Hungatella hominis</name>
    <dbReference type="NCBI Taxonomy" id="2763050"/>
    <lineage>
        <taxon>Bacteria</taxon>
        <taxon>Bacillati</taxon>
        <taxon>Bacillota</taxon>
        <taxon>Clostridia</taxon>
        <taxon>Lachnospirales</taxon>
        <taxon>Lachnospiraceae</taxon>
        <taxon>Hungatella</taxon>
    </lineage>
</organism>
<reference evidence="9 10" key="1">
    <citation type="submission" date="2020-08" db="EMBL/GenBank/DDBJ databases">
        <title>Genome public.</title>
        <authorList>
            <person name="Liu C."/>
            <person name="Sun Q."/>
        </authorList>
    </citation>
    <scope>NUCLEOTIDE SEQUENCE [LARGE SCALE GENOMIC DNA]</scope>
    <source>
        <strain evidence="9 10">NSJ-66</strain>
    </source>
</reference>
<keyword evidence="3" id="KW-0229">DNA integration</keyword>
<dbReference type="InterPro" id="IPR002104">
    <property type="entry name" value="Integrase_catalytic"/>
</dbReference>
<dbReference type="SUPFAM" id="SSF56349">
    <property type="entry name" value="DNA breaking-rejoining enzymes"/>
    <property type="match status" value="1"/>
</dbReference>
<dbReference type="Gene3D" id="1.10.443.10">
    <property type="entry name" value="Intergrase catalytic core"/>
    <property type="match status" value="1"/>
</dbReference>
<dbReference type="InterPro" id="IPR011010">
    <property type="entry name" value="DNA_brk_join_enz"/>
</dbReference>
<dbReference type="Pfam" id="PF13495">
    <property type="entry name" value="Phage_int_SAM_4"/>
    <property type="match status" value="1"/>
</dbReference>
<dbReference type="Pfam" id="PF00589">
    <property type="entry name" value="Phage_integrase"/>
    <property type="match status" value="1"/>
</dbReference>
<dbReference type="PANTHER" id="PTHR30349">
    <property type="entry name" value="PHAGE INTEGRASE-RELATED"/>
    <property type="match status" value="1"/>
</dbReference>
<dbReference type="RefSeq" id="WP_187022253.1">
    <property type="nucleotide sequence ID" value="NZ_JACOPB010000006.1"/>
</dbReference>
<dbReference type="Proteomes" id="UP000634672">
    <property type="component" value="Unassembled WGS sequence"/>
</dbReference>
<evidence type="ECO:0000259" key="8">
    <source>
        <dbReference type="PROSITE" id="PS51900"/>
    </source>
</evidence>